<evidence type="ECO:0000313" key="7">
    <source>
        <dbReference type="Proteomes" id="UP000232101"/>
    </source>
</evidence>
<evidence type="ECO:0000256" key="2">
    <source>
        <dbReference type="SAM" id="Phobius"/>
    </source>
</evidence>
<dbReference type="AlphaFoldDB" id="A0A0K9F4P2"/>
<feature type="compositionally biased region" description="Basic and acidic residues" evidence="1">
    <location>
        <begin position="13"/>
        <end position="29"/>
    </location>
</feature>
<name>A0A0K9F4P2_9BACI</name>
<feature type="region of interest" description="Disordered" evidence="1">
    <location>
        <begin position="1"/>
        <end position="29"/>
    </location>
</feature>
<proteinExistence type="predicted"/>
<accession>A0A0K9F4P2</accession>
<dbReference type="RefSeq" id="WP_049668038.1">
    <property type="nucleotide sequence ID" value="NZ_CP158849.1"/>
</dbReference>
<keyword evidence="2" id="KW-0812">Transmembrane</keyword>
<evidence type="ECO:0000313" key="3">
    <source>
        <dbReference type="EMBL" id="KMY29133.1"/>
    </source>
</evidence>
<dbReference type="Proteomes" id="UP000037326">
    <property type="component" value="Unassembled WGS sequence"/>
</dbReference>
<reference evidence="6" key="2">
    <citation type="submission" date="2015-07" db="EMBL/GenBank/DDBJ databases">
        <authorList>
            <consortium name="Consortium for Microbial Forensics and Genomics (microFORGE)"/>
            <person name="Knight B.M."/>
            <person name="Roberts D.P."/>
            <person name="Lin D."/>
            <person name="Hari K."/>
            <person name="Fletcher J."/>
            <person name="Melcher U."/>
            <person name="Blagden T."/>
            <person name="Winegar R.A."/>
        </authorList>
    </citation>
    <scope>NUCLEOTIDE SEQUENCE [LARGE SCALE GENOMIC DNA]</scope>
    <source>
        <strain evidence="6">DSM 23493</strain>
    </source>
</reference>
<feature type="compositionally biased region" description="Polar residues" evidence="1">
    <location>
        <begin position="1"/>
        <end position="11"/>
    </location>
</feature>
<dbReference type="GeneID" id="96600226"/>
<sequence>MTNDSSRGSMQTKETDTPPEEKEHGSNGEQREVRWVQIRLIPIWLRVVLIIILVVVAAVLGAMFGYSVIGQGRAMDVFKPETWQHIFDIMNGKE</sequence>
<evidence type="ECO:0000313" key="5">
    <source>
        <dbReference type="EMBL" id="PJO44181.1"/>
    </source>
</evidence>
<evidence type="ECO:0000313" key="6">
    <source>
        <dbReference type="Proteomes" id="UP000037326"/>
    </source>
</evidence>
<reference evidence="3" key="1">
    <citation type="submission" date="2015-07" db="EMBL/GenBank/DDBJ databases">
        <title>MeaNS - Measles Nucleotide Surveillance Program.</title>
        <authorList>
            <person name="Tran T."/>
            <person name="Druce J."/>
        </authorList>
    </citation>
    <scope>NUCLEOTIDE SEQUENCE</scope>
    <source>
        <strain evidence="3">DSM 23493</strain>
    </source>
</reference>
<dbReference type="EMBL" id="PHQY01000456">
    <property type="protein sequence ID" value="PJO44181.1"/>
    <property type="molecule type" value="Genomic_DNA"/>
</dbReference>
<comment type="caution">
    <text evidence="3">The sequence shown here is derived from an EMBL/GenBank/DDBJ whole genome shotgun (WGS) entry which is preliminary data.</text>
</comment>
<dbReference type="Pfam" id="PF11772">
    <property type="entry name" value="EpuA"/>
    <property type="match status" value="1"/>
</dbReference>
<gene>
    <name evidence="3" type="ORF">ACZ11_18590</name>
    <name evidence="5" type="ORF">CWD94_08300</name>
    <name evidence="4" type="ORF">CWD94_23565</name>
</gene>
<evidence type="ECO:0000313" key="4">
    <source>
        <dbReference type="EMBL" id="PJO41280.1"/>
    </source>
</evidence>
<protein>
    <submittedName>
        <fullName evidence="3">DNA-directed RNA polymerase subunit beta</fullName>
    </submittedName>
</protein>
<dbReference type="EMBL" id="LFXJ01000010">
    <property type="protein sequence ID" value="KMY29133.1"/>
    <property type="molecule type" value="Genomic_DNA"/>
</dbReference>
<organism evidence="3 6">
    <name type="scientific">Lysinibacillus xylanilyticus</name>
    <dbReference type="NCBI Taxonomy" id="582475"/>
    <lineage>
        <taxon>Bacteria</taxon>
        <taxon>Bacillati</taxon>
        <taxon>Bacillota</taxon>
        <taxon>Bacilli</taxon>
        <taxon>Bacillales</taxon>
        <taxon>Bacillaceae</taxon>
        <taxon>Lysinibacillus</taxon>
    </lineage>
</organism>
<keyword evidence="3" id="KW-0240">DNA-directed RNA polymerase</keyword>
<dbReference type="EMBL" id="PHQY01000675">
    <property type="protein sequence ID" value="PJO41280.1"/>
    <property type="molecule type" value="Genomic_DNA"/>
</dbReference>
<dbReference type="InterPro" id="IPR024596">
    <property type="entry name" value="RNApol_su_b/EpuA"/>
</dbReference>
<dbReference type="GO" id="GO:0000428">
    <property type="term" value="C:DNA-directed RNA polymerase complex"/>
    <property type="evidence" value="ECO:0007669"/>
    <property type="project" value="UniProtKB-KW"/>
</dbReference>
<dbReference type="Proteomes" id="UP000232101">
    <property type="component" value="Unassembled WGS sequence"/>
</dbReference>
<evidence type="ECO:0000256" key="1">
    <source>
        <dbReference type="SAM" id="MobiDB-lite"/>
    </source>
</evidence>
<dbReference type="STRING" id="582475.ACZ11_18590"/>
<feature type="transmembrane region" description="Helical" evidence="2">
    <location>
        <begin position="43"/>
        <end position="69"/>
    </location>
</feature>
<keyword evidence="3" id="KW-0804">Transcription</keyword>
<keyword evidence="2" id="KW-0472">Membrane</keyword>
<keyword evidence="2" id="KW-1133">Transmembrane helix</keyword>
<dbReference type="OrthoDB" id="2300232at2"/>
<dbReference type="PATRIC" id="fig|582475.4.peg.2777"/>
<reference evidence="4 7" key="3">
    <citation type="submission" date="2017-11" db="EMBL/GenBank/DDBJ databases">
        <title>Bacterial isolate from king chilli rhizosphere.</title>
        <authorList>
            <person name="Takhelmayum P."/>
            <person name="Sarangthem I."/>
        </authorList>
    </citation>
    <scope>NUCLEOTIDE SEQUENCE [LARGE SCALE GENOMIC DNA]</scope>
    <source>
        <strain evidence="7">t26</strain>
        <strain evidence="4">T26</strain>
    </source>
</reference>